<feature type="domain" description="Peptidase M3A/M3B catalytic" evidence="8">
    <location>
        <begin position="2"/>
        <end position="73"/>
    </location>
</feature>
<keyword evidence="4 7" id="KW-0378">Hydrolase</keyword>
<dbReference type="PANTHER" id="PTHR43660:SF1">
    <property type="entry name" value="DIPEPTIDYL CARBOXYPEPTIDASE"/>
    <property type="match status" value="1"/>
</dbReference>
<evidence type="ECO:0000256" key="1">
    <source>
        <dbReference type="ARBA" id="ARBA00006040"/>
    </source>
</evidence>
<dbReference type="Proteomes" id="UP000754644">
    <property type="component" value="Unassembled WGS sequence"/>
</dbReference>
<evidence type="ECO:0000256" key="5">
    <source>
        <dbReference type="ARBA" id="ARBA00022833"/>
    </source>
</evidence>
<evidence type="ECO:0000259" key="8">
    <source>
        <dbReference type="Pfam" id="PF01432"/>
    </source>
</evidence>
<dbReference type="SUPFAM" id="SSF55486">
    <property type="entry name" value="Metalloproteases ('zincins'), catalytic domain"/>
    <property type="match status" value="1"/>
</dbReference>
<evidence type="ECO:0000256" key="3">
    <source>
        <dbReference type="ARBA" id="ARBA00022723"/>
    </source>
</evidence>
<gene>
    <name evidence="9" type="ORF">HQ497_13620</name>
</gene>
<keyword evidence="3 7" id="KW-0479">Metal-binding</keyword>
<keyword evidence="5 7" id="KW-0862">Zinc</keyword>
<dbReference type="Gene3D" id="1.10.1370.10">
    <property type="entry name" value="Neurolysin, domain 3"/>
    <property type="match status" value="1"/>
</dbReference>
<evidence type="ECO:0000256" key="6">
    <source>
        <dbReference type="ARBA" id="ARBA00023049"/>
    </source>
</evidence>
<keyword evidence="2 7" id="KW-0645">Protease</keyword>
<dbReference type="GO" id="GO:0005829">
    <property type="term" value="C:cytosol"/>
    <property type="evidence" value="ECO:0007669"/>
    <property type="project" value="TreeGrafter"/>
</dbReference>
<dbReference type="InterPro" id="IPR045090">
    <property type="entry name" value="Pept_M3A_M3B"/>
</dbReference>
<comment type="caution">
    <text evidence="9">The sequence shown here is derived from an EMBL/GenBank/DDBJ whole genome shotgun (WGS) entry which is preliminary data.</text>
</comment>
<proteinExistence type="inferred from homology"/>
<reference evidence="9" key="1">
    <citation type="submission" date="2020-05" db="EMBL/GenBank/DDBJ databases">
        <title>Sulfur intermediates as new biogeochemical hubs in an aquatic model microbial ecosystem.</title>
        <authorList>
            <person name="Vigneron A."/>
        </authorList>
    </citation>
    <scope>NUCLEOTIDE SEQUENCE</scope>
    <source>
        <strain evidence="9">Bin.250</strain>
    </source>
</reference>
<keyword evidence="6 7" id="KW-0482">Metalloprotease</keyword>
<dbReference type="AlphaFoldDB" id="A0A972VY31"/>
<evidence type="ECO:0000256" key="2">
    <source>
        <dbReference type="ARBA" id="ARBA00022670"/>
    </source>
</evidence>
<dbReference type="PANTHER" id="PTHR43660">
    <property type="entry name" value="DIPEPTIDYL CARBOXYPEPTIDASE"/>
    <property type="match status" value="1"/>
</dbReference>
<name>A0A972VY31_9GAMM</name>
<dbReference type="GO" id="GO:0004180">
    <property type="term" value="F:carboxypeptidase activity"/>
    <property type="evidence" value="ECO:0007669"/>
    <property type="project" value="TreeGrafter"/>
</dbReference>
<dbReference type="GO" id="GO:0046872">
    <property type="term" value="F:metal ion binding"/>
    <property type="evidence" value="ECO:0007669"/>
    <property type="project" value="UniProtKB-UniRule"/>
</dbReference>
<protein>
    <submittedName>
        <fullName evidence="9">M3 family peptidase</fullName>
    </submittedName>
</protein>
<evidence type="ECO:0000256" key="7">
    <source>
        <dbReference type="RuleBase" id="RU003435"/>
    </source>
</evidence>
<dbReference type="GO" id="GO:0006508">
    <property type="term" value="P:proteolysis"/>
    <property type="evidence" value="ECO:0007669"/>
    <property type="project" value="UniProtKB-KW"/>
</dbReference>
<dbReference type="GO" id="GO:0004222">
    <property type="term" value="F:metalloendopeptidase activity"/>
    <property type="evidence" value="ECO:0007669"/>
    <property type="project" value="InterPro"/>
</dbReference>
<dbReference type="EMBL" id="JABMOJ010000512">
    <property type="protein sequence ID" value="NQV66395.1"/>
    <property type="molecule type" value="Genomic_DNA"/>
</dbReference>
<dbReference type="InterPro" id="IPR001567">
    <property type="entry name" value="Pept_M3A_M3B_dom"/>
</dbReference>
<dbReference type="InterPro" id="IPR024077">
    <property type="entry name" value="Neurolysin/TOP_dom2"/>
</dbReference>
<sequence>DDYSAGYYAYIWAEVLDADGFEAFKENGIFDPATALSFRQNVLERGGTAEAMSLYQAFRGRAPAVEPLLKKRGLLTTSGT</sequence>
<accession>A0A972VY31</accession>
<comment type="similarity">
    <text evidence="1 7">Belongs to the peptidase M3 family.</text>
</comment>
<evidence type="ECO:0000313" key="9">
    <source>
        <dbReference type="EMBL" id="NQV66395.1"/>
    </source>
</evidence>
<feature type="non-terminal residue" evidence="9">
    <location>
        <position position="1"/>
    </location>
</feature>
<dbReference type="Pfam" id="PF01432">
    <property type="entry name" value="Peptidase_M3"/>
    <property type="match status" value="1"/>
</dbReference>
<evidence type="ECO:0000256" key="4">
    <source>
        <dbReference type="ARBA" id="ARBA00022801"/>
    </source>
</evidence>
<organism evidence="9 10">
    <name type="scientific">SAR86 cluster bacterium</name>
    <dbReference type="NCBI Taxonomy" id="2030880"/>
    <lineage>
        <taxon>Bacteria</taxon>
        <taxon>Pseudomonadati</taxon>
        <taxon>Pseudomonadota</taxon>
        <taxon>Gammaproteobacteria</taxon>
        <taxon>SAR86 cluster</taxon>
    </lineage>
</organism>
<comment type="cofactor">
    <cofactor evidence="7">
        <name>Zn(2+)</name>
        <dbReference type="ChEBI" id="CHEBI:29105"/>
    </cofactor>
    <text evidence="7">Binds 1 zinc ion.</text>
</comment>
<evidence type="ECO:0000313" key="10">
    <source>
        <dbReference type="Proteomes" id="UP000754644"/>
    </source>
</evidence>